<feature type="compositionally biased region" description="Basic and acidic residues" evidence="1">
    <location>
        <begin position="104"/>
        <end position="113"/>
    </location>
</feature>
<evidence type="ECO:0000313" key="3">
    <source>
        <dbReference type="Proteomes" id="UP000317257"/>
    </source>
</evidence>
<evidence type="ECO:0000313" key="2">
    <source>
        <dbReference type="EMBL" id="TWU77216.1"/>
    </source>
</evidence>
<feature type="compositionally biased region" description="Low complexity" evidence="1">
    <location>
        <begin position="91"/>
        <end position="100"/>
    </location>
</feature>
<proteinExistence type="predicted"/>
<feature type="compositionally biased region" description="Polar residues" evidence="1">
    <location>
        <begin position="76"/>
        <end position="86"/>
    </location>
</feature>
<accession>A0A5C6GLW4</accession>
<feature type="compositionally biased region" description="Polar residues" evidence="1">
    <location>
        <begin position="28"/>
        <end position="45"/>
    </location>
</feature>
<comment type="caution">
    <text evidence="2">The sequence shown here is derived from an EMBL/GenBank/DDBJ whole genome shotgun (WGS) entry which is preliminary data.</text>
</comment>
<protein>
    <submittedName>
        <fullName evidence="2">Uncharacterized protein</fullName>
    </submittedName>
</protein>
<feature type="region of interest" description="Disordered" evidence="1">
    <location>
        <begin position="1"/>
        <end position="113"/>
    </location>
</feature>
<reference evidence="3" key="1">
    <citation type="submission" date="2018-12" db="EMBL/GenBank/DDBJ databases">
        <title>The complete genome of Metarhizium rileyi, a key fungal pathogen of Lepidoptera.</title>
        <authorList>
            <person name="Binneck E."/>
            <person name="Lastra C.C.L."/>
            <person name="Sosa-Gomez D.R."/>
        </authorList>
    </citation>
    <scope>NUCLEOTIDE SEQUENCE [LARGE SCALE GENOMIC DNA]</scope>
    <source>
        <strain evidence="3">Cep018-CH2</strain>
    </source>
</reference>
<evidence type="ECO:0000256" key="1">
    <source>
        <dbReference type="SAM" id="MobiDB-lite"/>
    </source>
</evidence>
<dbReference type="Proteomes" id="UP000317257">
    <property type="component" value="Unassembled WGS sequence"/>
</dbReference>
<dbReference type="EMBL" id="SBHS01000003">
    <property type="protein sequence ID" value="TWU77216.1"/>
    <property type="molecule type" value="Genomic_DNA"/>
</dbReference>
<gene>
    <name evidence="2" type="ORF">ED733_000568</name>
</gene>
<dbReference type="AlphaFoldDB" id="A0A5C6GLW4"/>
<name>A0A5C6GLW4_METRR</name>
<organism evidence="2 3">
    <name type="scientific">Metarhizium rileyi (strain RCEF 4871)</name>
    <name type="common">Nomuraea rileyi</name>
    <dbReference type="NCBI Taxonomy" id="1649241"/>
    <lineage>
        <taxon>Eukaryota</taxon>
        <taxon>Fungi</taxon>
        <taxon>Dikarya</taxon>
        <taxon>Ascomycota</taxon>
        <taxon>Pezizomycotina</taxon>
        <taxon>Sordariomycetes</taxon>
        <taxon>Hypocreomycetidae</taxon>
        <taxon>Hypocreales</taxon>
        <taxon>Clavicipitaceae</taxon>
        <taxon>Metarhizium</taxon>
    </lineage>
</organism>
<sequence length="113" mass="12207">MREPRGGHNTSPSTPPAELDDKRKMVGSSRQNDGRLSTRGPTSPVSPGVVLQQPFPETGYSNKRLKIGSDAYATNGEPSVATTQQMDHPKSSLSIQQSSSELPRIPDDVLHRA</sequence>